<sequence length="44" mass="5430">MSDAERKELAEEDELLKKLLNLYHEYRQDISMTDENWHNTLMLY</sequence>
<gene>
    <name evidence="1" type="ORF">CLV60_105405</name>
</gene>
<dbReference type="Proteomes" id="UP000241964">
    <property type="component" value="Unassembled WGS sequence"/>
</dbReference>
<keyword evidence="2" id="KW-1185">Reference proteome</keyword>
<evidence type="ECO:0000313" key="1">
    <source>
        <dbReference type="EMBL" id="PSL29563.1"/>
    </source>
</evidence>
<accession>A0A2P8G6F2</accession>
<dbReference type="AlphaFoldDB" id="A0A2P8G6F2"/>
<reference evidence="1 2" key="1">
    <citation type="submission" date="2018-03" db="EMBL/GenBank/DDBJ databases">
        <title>Genomic Encyclopedia of Archaeal and Bacterial Type Strains, Phase II (KMG-II): from individual species to whole genera.</title>
        <authorList>
            <person name="Goeker M."/>
        </authorList>
    </citation>
    <scope>NUCLEOTIDE SEQUENCE [LARGE SCALE GENOMIC DNA]</scope>
    <source>
        <strain evidence="1 2">DSM 29057</strain>
    </source>
</reference>
<name>A0A2P8G6F2_9BACT</name>
<protein>
    <submittedName>
        <fullName evidence="1">Uncharacterized protein</fullName>
    </submittedName>
</protein>
<proteinExistence type="predicted"/>
<organism evidence="1 2">
    <name type="scientific">Dyadobacter jiangsuensis</name>
    <dbReference type="NCBI Taxonomy" id="1591085"/>
    <lineage>
        <taxon>Bacteria</taxon>
        <taxon>Pseudomonadati</taxon>
        <taxon>Bacteroidota</taxon>
        <taxon>Cytophagia</taxon>
        <taxon>Cytophagales</taxon>
        <taxon>Spirosomataceae</taxon>
        <taxon>Dyadobacter</taxon>
    </lineage>
</organism>
<dbReference type="EMBL" id="PYAS01000005">
    <property type="protein sequence ID" value="PSL29563.1"/>
    <property type="molecule type" value="Genomic_DNA"/>
</dbReference>
<evidence type="ECO:0000313" key="2">
    <source>
        <dbReference type="Proteomes" id="UP000241964"/>
    </source>
</evidence>
<comment type="caution">
    <text evidence="1">The sequence shown here is derived from an EMBL/GenBank/DDBJ whole genome shotgun (WGS) entry which is preliminary data.</text>
</comment>